<dbReference type="GO" id="GO:0030627">
    <property type="term" value="F:pre-mRNA 5'-splice site binding"/>
    <property type="evidence" value="ECO:0007669"/>
    <property type="project" value="TreeGrafter"/>
</dbReference>
<organism evidence="8 9">
    <name type="scientific">Acropora cervicornis</name>
    <name type="common">Staghorn coral</name>
    <dbReference type="NCBI Taxonomy" id="6130"/>
    <lineage>
        <taxon>Eukaryota</taxon>
        <taxon>Metazoa</taxon>
        <taxon>Cnidaria</taxon>
        <taxon>Anthozoa</taxon>
        <taxon>Hexacorallia</taxon>
        <taxon>Scleractinia</taxon>
        <taxon>Astrocoeniina</taxon>
        <taxon>Acroporidae</taxon>
        <taxon>Acropora</taxon>
    </lineage>
</organism>
<evidence type="ECO:0000256" key="2">
    <source>
        <dbReference type="ARBA" id="ARBA00022664"/>
    </source>
</evidence>
<evidence type="ECO:0000256" key="1">
    <source>
        <dbReference type="ARBA" id="ARBA00004123"/>
    </source>
</evidence>
<comment type="caution">
    <text evidence="8">The sequence shown here is derived from an EMBL/GenBank/DDBJ whole genome shotgun (WGS) entry which is preliminary data.</text>
</comment>
<sequence length="664" mass="74735">MNLSIMAESVENGVSQEGSNEYPAHPETVKENGNVAFGGGADAEMTEEKQNGEAPEERESSTEASASEEVVNEQELKYWKAVKENPADFTSWTYLLQFVEQENKLSSARQAFEAFFKRYPYCYGYWKKFADMERKNGNIDKAQESTKGQIDGPELMRSLFERAVSTAGEEFRADKLWDAYIEWEKSQGQLQRVTALFKQHINSNPIAAVLCTEELLKLRAEVAAAPPGLTSADAEPLISGDDADEVAPGTETAPGTESSVTAQIEEFVSVQDDAETIAIREKVIAARQVVFSTLEDEVRKRWTFEESIKRPYFHVKPLERVQLKNWREYLDFELSNGDHKRVVILFERCVIACALYEDFWQRFASYMEVHSVEKCRHVYERACTIHLPRKPSIHLAWAAFEEEQGNAGKASEILAELDKGVPGIIMVKLKRVNLERRRKNFDVVSSLYEESMNETSDQELATFFAIRYSRFLTKIMGNIDKAREVLKGALEKDKGNKRLYLQLLDLELSIYPVSEERVEEVFDLVKDSELDTEVKQGFSQRRVEFLEDFSGNIAKIMAAQENHTKLYKGKSALVPLAGRKRSQDGESSDNKAKVAKSEEVAADSSQQVVSVAITGAEAYDTSYSTAAAAYSASLSAYSYAAPSQSQWAAYSAYSAAHPVRSCFL</sequence>
<dbReference type="FunFam" id="1.25.40.10:FF:000063">
    <property type="entry name" value="Pre-mRNA processing factor 39"/>
    <property type="match status" value="1"/>
</dbReference>
<reference evidence="8" key="2">
    <citation type="journal article" date="2023" name="Science">
        <title>Genomic signatures of disease resistance in endangered staghorn corals.</title>
        <authorList>
            <person name="Vollmer S.V."/>
            <person name="Selwyn J.D."/>
            <person name="Despard B.A."/>
            <person name="Roesel C.L."/>
        </authorList>
    </citation>
    <scope>NUCLEOTIDE SEQUENCE</scope>
    <source>
        <strain evidence="8">K2</strain>
    </source>
</reference>
<keyword evidence="2" id="KW-0507">mRNA processing</keyword>
<keyword evidence="9" id="KW-1185">Reference proteome</keyword>
<name>A0AAD9QH22_ACRCE</name>
<dbReference type="AlphaFoldDB" id="A0AAD9QH22"/>
<dbReference type="Proteomes" id="UP001249851">
    <property type="component" value="Unassembled WGS sequence"/>
</dbReference>
<feature type="compositionally biased region" description="Basic and acidic residues" evidence="7">
    <location>
        <begin position="46"/>
        <end position="61"/>
    </location>
</feature>
<dbReference type="InterPro" id="IPR011990">
    <property type="entry name" value="TPR-like_helical_dom_sf"/>
</dbReference>
<dbReference type="GO" id="GO:0071004">
    <property type="term" value="C:U2-type prespliceosome"/>
    <property type="evidence" value="ECO:0007669"/>
    <property type="project" value="TreeGrafter"/>
</dbReference>
<comment type="subcellular location">
    <subcellularLocation>
        <location evidence="1">Nucleus</location>
    </subcellularLocation>
</comment>
<dbReference type="EMBL" id="JARQWQ010000034">
    <property type="protein sequence ID" value="KAK2561143.1"/>
    <property type="molecule type" value="Genomic_DNA"/>
</dbReference>
<dbReference type="SMART" id="SM00386">
    <property type="entry name" value="HAT"/>
    <property type="match status" value="5"/>
</dbReference>
<evidence type="ECO:0000256" key="4">
    <source>
        <dbReference type="ARBA" id="ARBA00023187"/>
    </source>
</evidence>
<evidence type="ECO:0000313" key="9">
    <source>
        <dbReference type="Proteomes" id="UP001249851"/>
    </source>
</evidence>
<reference evidence="8" key="1">
    <citation type="journal article" date="2023" name="G3 (Bethesda)">
        <title>Whole genome assembly and annotation of the endangered Caribbean coral Acropora cervicornis.</title>
        <authorList>
            <person name="Selwyn J.D."/>
            <person name="Vollmer S.V."/>
        </authorList>
    </citation>
    <scope>NUCLEOTIDE SEQUENCE</scope>
    <source>
        <strain evidence="8">K2</strain>
    </source>
</reference>
<dbReference type="GO" id="GO:0005685">
    <property type="term" value="C:U1 snRNP"/>
    <property type="evidence" value="ECO:0007669"/>
    <property type="project" value="TreeGrafter"/>
</dbReference>
<dbReference type="GO" id="GO:0000395">
    <property type="term" value="P:mRNA 5'-splice site recognition"/>
    <property type="evidence" value="ECO:0007669"/>
    <property type="project" value="TreeGrafter"/>
</dbReference>
<dbReference type="PANTHER" id="PTHR17204">
    <property type="entry name" value="PRE-MRNA PROCESSING PROTEIN PRP39-RELATED"/>
    <property type="match status" value="1"/>
</dbReference>
<evidence type="ECO:0000256" key="7">
    <source>
        <dbReference type="SAM" id="MobiDB-lite"/>
    </source>
</evidence>
<feature type="compositionally biased region" description="Basic and acidic residues" evidence="7">
    <location>
        <begin position="581"/>
        <end position="598"/>
    </location>
</feature>
<dbReference type="Gene3D" id="1.25.40.10">
    <property type="entry name" value="Tetratricopeptide repeat domain"/>
    <property type="match status" value="3"/>
</dbReference>
<dbReference type="InterPro" id="IPR003107">
    <property type="entry name" value="HAT"/>
</dbReference>
<comment type="similarity">
    <text evidence="6">Belongs to the PRP39 family.</text>
</comment>
<dbReference type="SUPFAM" id="SSF48452">
    <property type="entry name" value="TPR-like"/>
    <property type="match status" value="2"/>
</dbReference>
<evidence type="ECO:0000256" key="6">
    <source>
        <dbReference type="ARBA" id="ARBA00038019"/>
    </source>
</evidence>
<evidence type="ECO:0000256" key="3">
    <source>
        <dbReference type="ARBA" id="ARBA00022737"/>
    </source>
</evidence>
<feature type="region of interest" description="Disordered" evidence="7">
    <location>
        <begin position="578"/>
        <end position="598"/>
    </location>
</feature>
<evidence type="ECO:0000313" key="8">
    <source>
        <dbReference type="EMBL" id="KAK2561143.1"/>
    </source>
</evidence>
<feature type="region of interest" description="Disordered" evidence="7">
    <location>
        <begin position="229"/>
        <end position="258"/>
    </location>
</feature>
<keyword evidence="4" id="KW-0508">mRNA splicing</keyword>
<dbReference type="Pfam" id="PF23241">
    <property type="entry name" value="HAT_PRP39_C"/>
    <property type="match status" value="1"/>
</dbReference>
<gene>
    <name evidence="8" type="ORF">P5673_016285</name>
</gene>
<protein>
    <submittedName>
        <fullName evidence="8">Pre-mRNA-processing factor 39</fullName>
    </submittedName>
</protein>
<proteinExistence type="inferred from homology"/>
<evidence type="ECO:0000256" key="5">
    <source>
        <dbReference type="ARBA" id="ARBA00023242"/>
    </source>
</evidence>
<accession>A0AAD9QH22</accession>
<dbReference type="GO" id="GO:0000243">
    <property type="term" value="C:commitment complex"/>
    <property type="evidence" value="ECO:0007669"/>
    <property type="project" value="TreeGrafter"/>
</dbReference>
<feature type="region of interest" description="Disordered" evidence="7">
    <location>
        <begin position="1"/>
        <end position="69"/>
    </location>
</feature>
<keyword evidence="5" id="KW-0539">Nucleus</keyword>
<dbReference type="PANTHER" id="PTHR17204:SF5">
    <property type="entry name" value="PRE-MRNA-PROCESSING FACTOR 39"/>
    <property type="match status" value="1"/>
</dbReference>
<keyword evidence="3" id="KW-0677">Repeat</keyword>
<dbReference type="InterPro" id="IPR059164">
    <property type="entry name" value="HAT_PRP39_C"/>
</dbReference>
<dbReference type="Pfam" id="PF23240">
    <property type="entry name" value="HAT_PRP39_N"/>
    <property type="match status" value="2"/>
</dbReference>